<dbReference type="UniPathway" id="UPA00048">
    <property type="reaction ID" value="UER00071"/>
</dbReference>
<keyword evidence="9" id="KW-0456">Lyase</keyword>
<dbReference type="InterPro" id="IPR000573">
    <property type="entry name" value="AconitaseA/IPMdHydase_ssu_swvl"/>
</dbReference>
<dbReference type="EC" id="4.2.1.33" evidence="6"/>
<keyword evidence="7" id="KW-0432">Leucine biosynthesis</keyword>
<comment type="pathway">
    <text evidence="3">Amino-acid biosynthesis; L-leucine biosynthesis; L-leucine from 3-methyl-2-oxobutanoate: step 2/4.</text>
</comment>
<dbReference type="Proteomes" id="UP000636949">
    <property type="component" value="Unassembled WGS sequence"/>
</dbReference>
<evidence type="ECO:0000256" key="3">
    <source>
        <dbReference type="ARBA" id="ARBA00004729"/>
    </source>
</evidence>
<dbReference type="AlphaFoldDB" id="A0A8J2Z5C0"/>
<dbReference type="PANTHER" id="PTHR43345:SF5">
    <property type="entry name" value="3-ISOPROPYLMALATE DEHYDRATASE SMALL SUBUNIT"/>
    <property type="match status" value="1"/>
</dbReference>
<name>A0A8J2Z5C0_9GAMM</name>
<accession>A0A8J2Z5C0</accession>
<evidence type="ECO:0000256" key="5">
    <source>
        <dbReference type="ARBA" id="ARBA00011271"/>
    </source>
</evidence>
<proteinExistence type="inferred from homology"/>
<evidence type="ECO:0000256" key="1">
    <source>
        <dbReference type="ARBA" id="ARBA00000491"/>
    </source>
</evidence>
<evidence type="ECO:0000313" key="12">
    <source>
        <dbReference type="EMBL" id="GGG01785.1"/>
    </source>
</evidence>
<organism evidence="12 13">
    <name type="scientific">Cysteiniphilum litorale</name>
    <dbReference type="NCBI Taxonomy" id="2056700"/>
    <lineage>
        <taxon>Bacteria</taxon>
        <taxon>Pseudomonadati</taxon>
        <taxon>Pseudomonadota</taxon>
        <taxon>Gammaproteobacteria</taxon>
        <taxon>Thiotrichales</taxon>
        <taxon>Fastidiosibacteraceae</taxon>
        <taxon>Cysteiniphilum</taxon>
    </lineage>
</organism>
<feature type="domain" description="Aconitase A/isopropylmalate dehydratase small subunit swivel" evidence="11">
    <location>
        <begin position="1"/>
        <end position="116"/>
    </location>
</feature>
<dbReference type="NCBIfam" id="TIGR00171">
    <property type="entry name" value="leuD"/>
    <property type="match status" value="1"/>
</dbReference>
<evidence type="ECO:0000256" key="8">
    <source>
        <dbReference type="ARBA" id="ARBA00022605"/>
    </source>
</evidence>
<keyword evidence="10" id="KW-0100">Branched-chain amino acid biosynthesis</keyword>
<dbReference type="InterPro" id="IPR050075">
    <property type="entry name" value="LeuD"/>
</dbReference>
<dbReference type="CDD" id="cd01577">
    <property type="entry name" value="IPMI_Swivel"/>
    <property type="match status" value="1"/>
</dbReference>
<dbReference type="GO" id="GO:0003861">
    <property type="term" value="F:3-isopropylmalate dehydratase activity"/>
    <property type="evidence" value="ECO:0007669"/>
    <property type="project" value="UniProtKB-EC"/>
</dbReference>
<dbReference type="EMBL" id="BMJS01000023">
    <property type="protein sequence ID" value="GGG01785.1"/>
    <property type="molecule type" value="Genomic_DNA"/>
</dbReference>
<evidence type="ECO:0000256" key="7">
    <source>
        <dbReference type="ARBA" id="ARBA00022430"/>
    </source>
</evidence>
<evidence type="ECO:0000259" key="11">
    <source>
        <dbReference type="Pfam" id="PF00694"/>
    </source>
</evidence>
<reference evidence="12" key="1">
    <citation type="journal article" date="2014" name="Int. J. Syst. Evol. Microbiol.">
        <title>Complete genome sequence of Corynebacterium casei LMG S-19264T (=DSM 44701T), isolated from a smear-ripened cheese.</title>
        <authorList>
            <consortium name="US DOE Joint Genome Institute (JGI-PGF)"/>
            <person name="Walter F."/>
            <person name="Albersmeier A."/>
            <person name="Kalinowski J."/>
            <person name="Ruckert C."/>
        </authorList>
    </citation>
    <scope>NUCLEOTIDE SEQUENCE</scope>
    <source>
        <strain evidence="12">CGMCC 1.15758</strain>
    </source>
</reference>
<evidence type="ECO:0000256" key="2">
    <source>
        <dbReference type="ARBA" id="ARBA00002695"/>
    </source>
</evidence>
<dbReference type="GO" id="GO:0009098">
    <property type="term" value="P:L-leucine biosynthetic process"/>
    <property type="evidence" value="ECO:0007669"/>
    <property type="project" value="UniProtKB-UniPathway"/>
</dbReference>
<dbReference type="InterPro" id="IPR004431">
    <property type="entry name" value="3-IsopropMal_deHydase_ssu"/>
</dbReference>
<evidence type="ECO:0000313" key="13">
    <source>
        <dbReference type="Proteomes" id="UP000636949"/>
    </source>
</evidence>
<evidence type="ECO:0000256" key="6">
    <source>
        <dbReference type="ARBA" id="ARBA00011998"/>
    </source>
</evidence>
<comment type="catalytic activity">
    <reaction evidence="1">
        <text>(2R,3S)-3-isopropylmalate = (2S)-2-isopropylmalate</text>
        <dbReference type="Rhea" id="RHEA:32287"/>
        <dbReference type="ChEBI" id="CHEBI:1178"/>
        <dbReference type="ChEBI" id="CHEBI:35121"/>
        <dbReference type="EC" id="4.2.1.33"/>
    </reaction>
</comment>
<comment type="caution">
    <text evidence="12">The sequence shown here is derived from an EMBL/GenBank/DDBJ whole genome shotgun (WGS) entry which is preliminary data.</text>
</comment>
<evidence type="ECO:0000256" key="4">
    <source>
        <dbReference type="ARBA" id="ARBA00009845"/>
    </source>
</evidence>
<dbReference type="OrthoDB" id="9777465at2"/>
<comment type="similarity">
    <text evidence="4">Belongs to the LeuD family. LeuD type 1 subfamily.</text>
</comment>
<dbReference type="Pfam" id="PF00694">
    <property type="entry name" value="Aconitase_C"/>
    <property type="match status" value="1"/>
</dbReference>
<sequence>MKAFQTLTSKAIPMWLSDVDTDMIIPAQYLTQTTTSGYGEHLFTRLKSADPEFVFNQSRFKGARILISGNNFGCGSSREHAVWALQQAGVDVILAPSFSDIFFNNSAKNGLLLIALDGELLEKWCEKAQSEDLDITVDLAAQTITVDGESYHFDYDPFRKECLLQGQDDMGYLLSKDQEISRFETMLK</sequence>
<dbReference type="SUPFAM" id="SSF52016">
    <property type="entry name" value="LeuD/IlvD-like"/>
    <property type="match status" value="1"/>
</dbReference>
<dbReference type="RefSeq" id="WP_117003233.1">
    <property type="nucleotide sequence ID" value="NZ_BMJS01000023.1"/>
</dbReference>
<keyword evidence="8" id="KW-0028">Amino-acid biosynthesis</keyword>
<dbReference type="Gene3D" id="3.20.19.10">
    <property type="entry name" value="Aconitase, domain 4"/>
    <property type="match status" value="1"/>
</dbReference>
<reference evidence="12" key="2">
    <citation type="submission" date="2020-09" db="EMBL/GenBank/DDBJ databases">
        <authorList>
            <person name="Sun Q."/>
            <person name="Zhou Y."/>
        </authorList>
    </citation>
    <scope>NUCLEOTIDE SEQUENCE</scope>
    <source>
        <strain evidence="12">CGMCC 1.15758</strain>
    </source>
</reference>
<protein>
    <recommendedName>
        <fullName evidence="6">3-isopropylmalate dehydratase</fullName>
        <ecNumber evidence="6">4.2.1.33</ecNumber>
    </recommendedName>
</protein>
<dbReference type="InterPro" id="IPR033940">
    <property type="entry name" value="IPMI_Swivel"/>
</dbReference>
<evidence type="ECO:0000256" key="10">
    <source>
        <dbReference type="ARBA" id="ARBA00023304"/>
    </source>
</evidence>
<comment type="function">
    <text evidence="2">Catalyzes the isomerization between 2-isopropylmalate and 3-isopropylmalate, via the formation of 2-isopropylmaleate.</text>
</comment>
<dbReference type="InterPro" id="IPR015928">
    <property type="entry name" value="Aconitase/3IPM_dehydase_swvl"/>
</dbReference>
<keyword evidence="13" id="KW-1185">Reference proteome</keyword>
<dbReference type="NCBIfam" id="NF002458">
    <property type="entry name" value="PRK01641.1"/>
    <property type="match status" value="1"/>
</dbReference>
<evidence type="ECO:0000256" key="9">
    <source>
        <dbReference type="ARBA" id="ARBA00023239"/>
    </source>
</evidence>
<comment type="subunit">
    <text evidence="5">Heterodimer of LeuC and LeuD.</text>
</comment>
<dbReference type="GO" id="GO:0009316">
    <property type="term" value="C:3-isopropylmalate dehydratase complex"/>
    <property type="evidence" value="ECO:0007669"/>
    <property type="project" value="InterPro"/>
</dbReference>
<gene>
    <name evidence="12" type="primary">leuD</name>
    <name evidence="12" type="ORF">GCM10010995_19080</name>
</gene>
<dbReference type="PANTHER" id="PTHR43345">
    <property type="entry name" value="3-ISOPROPYLMALATE DEHYDRATASE SMALL SUBUNIT 2-RELATED-RELATED"/>
    <property type="match status" value="1"/>
</dbReference>